<dbReference type="PANTHER" id="PTHR42759:SF5">
    <property type="entry name" value="METHANOL DEHYDROGENASE REGULATOR"/>
    <property type="match status" value="1"/>
</dbReference>
<accession>A0ABT9W4U0</accession>
<name>A0ABT9W4U0_9BACI</name>
<dbReference type="SUPFAM" id="SSF52540">
    <property type="entry name" value="P-loop containing nucleoside triphosphate hydrolases"/>
    <property type="match status" value="1"/>
</dbReference>
<dbReference type="GO" id="GO:0016787">
    <property type="term" value="F:hydrolase activity"/>
    <property type="evidence" value="ECO:0007669"/>
    <property type="project" value="UniProtKB-KW"/>
</dbReference>
<dbReference type="InterPro" id="IPR041628">
    <property type="entry name" value="ChlI/MoxR_AAA_lid"/>
</dbReference>
<protein>
    <submittedName>
        <fullName evidence="2">MoxR-like ATPase</fullName>
        <ecNumber evidence="2">3.6.3.-</ecNumber>
    </submittedName>
</protein>
<organism evidence="2 3">
    <name type="scientific">Caldalkalibacillus horti</name>
    <dbReference type="NCBI Taxonomy" id="77523"/>
    <lineage>
        <taxon>Bacteria</taxon>
        <taxon>Bacillati</taxon>
        <taxon>Bacillota</taxon>
        <taxon>Bacilli</taxon>
        <taxon>Bacillales</taxon>
        <taxon>Bacillaceae</taxon>
        <taxon>Caldalkalibacillus</taxon>
    </lineage>
</organism>
<dbReference type="Proteomes" id="UP001235840">
    <property type="component" value="Unassembled WGS sequence"/>
</dbReference>
<sequence length="319" mass="35954">MNQVNDKQAKLIKLQENMNQVIVGKKDMIDTLIIAILANGHVLLEDVPGTGKTVMAKTLAKSLEGEFKRIQFTPDVLPSDVTGINFYNPREQQFELRLGPIHTNILLADEINRATPRSQSSLLEAMEERQVTIDGQTIPMPNPFFVIATQNPVESQGTFPLPEAQMDRFLMKLSLGYPELQEEREILQRFRKEQPLATLSSAITVQELQDMQEEVKDVFINEDVETYLLQIVRATREHAQVEVGISPRGTLAIMRAAQAKAYMEQRSFVIPDDIQSLAPKVLAHRLMLSLDAQLHVTEHDVLQEIINEVAVPLEEVGGR</sequence>
<evidence type="ECO:0000313" key="2">
    <source>
        <dbReference type="EMBL" id="MDQ0168254.1"/>
    </source>
</evidence>
<comment type="caution">
    <text evidence="2">The sequence shown here is derived from an EMBL/GenBank/DDBJ whole genome shotgun (WGS) entry which is preliminary data.</text>
</comment>
<dbReference type="InterPro" id="IPR050764">
    <property type="entry name" value="CbbQ/NirQ/NorQ/GpvN"/>
</dbReference>
<gene>
    <name evidence="2" type="ORF">J2S11_004207</name>
</gene>
<dbReference type="SMART" id="SM00382">
    <property type="entry name" value="AAA"/>
    <property type="match status" value="1"/>
</dbReference>
<dbReference type="EMBL" id="JAUSTY010000026">
    <property type="protein sequence ID" value="MDQ0168254.1"/>
    <property type="molecule type" value="Genomic_DNA"/>
</dbReference>
<dbReference type="PANTHER" id="PTHR42759">
    <property type="entry name" value="MOXR FAMILY PROTEIN"/>
    <property type="match status" value="1"/>
</dbReference>
<dbReference type="CDD" id="cd00009">
    <property type="entry name" value="AAA"/>
    <property type="match status" value="1"/>
</dbReference>
<dbReference type="InterPro" id="IPR003593">
    <property type="entry name" value="AAA+_ATPase"/>
</dbReference>
<dbReference type="PIRSF" id="PIRSF002849">
    <property type="entry name" value="AAA_ATPase_chaperone_MoxR_prd"/>
    <property type="match status" value="1"/>
</dbReference>
<dbReference type="Gene3D" id="1.10.8.80">
    <property type="entry name" value="Magnesium chelatase subunit I, C-Terminal domain"/>
    <property type="match status" value="1"/>
</dbReference>
<dbReference type="Pfam" id="PF07726">
    <property type="entry name" value="AAA_3"/>
    <property type="match status" value="1"/>
</dbReference>
<feature type="domain" description="AAA+ ATPase" evidence="1">
    <location>
        <begin position="38"/>
        <end position="179"/>
    </location>
</feature>
<keyword evidence="3" id="KW-1185">Reference proteome</keyword>
<evidence type="ECO:0000259" key="1">
    <source>
        <dbReference type="SMART" id="SM00382"/>
    </source>
</evidence>
<dbReference type="RefSeq" id="WP_307397854.1">
    <property type="nucleotide sequence ID" value="NZ_BAAADK010000004.1"/>
</dbReference>
<reference evidence="2 3" key="1">
    <citation type="submission" date="2023-07" db="EMBL/GenBank/DDBJ databases">
        <title>Genomic Encyclopedia of Type Strains, Phase IV (KMG-IV): sequencing the most valuable type-strain genomes for metagenomic binning, comparative biology and taxonomic classification.</title>
        <authorList>
            <person name="Goeker M."/>
        </authorList>
    </citation>
    <scope>NUCLEOTIDE SEQUENCE [LARGE SCALE GENOMIC DNA]</scope>
    <source>
        <strain evidence="2 3">DSM 12751</strain>
    </source>
</reference>
<dbReference type="InterPro" id="IPR011703">
    <property type="entry name" value="ATPase_AAA-3"/>
</dbReference>
<proteinExistence type="predicted"/>
<dbReference type="Gene3D" id="3.40.50.300">
    <property type="entry name" value="P-loop containing nucleotide triphosphate hydrolases"/>
    <property type="match status" value="1"/>
</dbReference>
<dbReference type="EC" id="3.6.3.-" evidence="2"/>
<evidence type="ECO:0000313" key="3">
    <source>
        <dbReference type="Proteomes" id="UP001235840"/>
    </source>
</evidence>
<keyword evidence="2" id="KW-0378">Hydrolase</keyword>
<dbReference type="InterPro" id="IPR027417">
    <property type="entry name" value="P-loop_NTPase"/>
</dbReference>
<dbReference type="Pfam" id="PF17863">
    <property type="entry name" value="AAA_lid_2"/>
    <property type="match status" value="1"/>
</dbReference>